<organism evidence="1 2">
    <name type="scientific">Streptomyces hydrogenans</name>
    <dbReference type="NCBI Taxonomy" id="1873719"/>
    <lineage>
        <taxon>Bacteria</taxon>
        <taxon>Bacillati</taxon>
        <taxon>Actinomycetota</taxon>
        <taxon>Actinomycetes</taxon>
        <taxon>Kitasatosporales</taxon>
        <taxon>Streptomycetaceae</taxon>
        <taxon>Streptomyces</taxon>
    </lineage>
</organism>
<sequence length="79" mass="8209">MRQALLPTVSAAPAFTEADLRRAERLLSMQLVAPAPGSAVAARCEALEAVREDFDVLGPAAHHALTLCIAAEAETAAGR</sequence>
<evidence type="ECO:0000313" key="2">
    <source>
        <dbReference type="Proteomes" id="UP001052739"/>
    </source>
</evidence>
<accession>A0ABQ3PAZ2</accession>
<dbReference type="Proteomes" id="UP001052739">
    <property type="component" value="Unassembled WGS sequence"/>
</dbReference>
<comment type="caution">
    <text evidence="1">The sequence shown here is derived from an EMBL/GenBank/DDBJ whole genome shotgun (WGS) entry which is preliminary data.</text>
</comment>
<dbReference type="EMBL" id="BNDW01000019">
    <property type="protein sequence ID" value="GHI22187.1"/>
    <property type="molecule type" value="Genomic_DNA"/>
</dbReference>
<gene>
    <name evidence="1" type="ORF">Shyd_35580</name>
</gene>
<proteinExistence type="predicted"/>
<keyword evidence="2" id="KW-1185">Reference proteome</keyword>
<evidence type="ECO:0000313" key="1">
    <source>
        <dbReference type="EMBL" id="GHI22187.1"/>
    </source>
</evidence>
<reference evidence="1" key="1">
    <citation type="submission" date="2024-05" db="EMBL/GenBank/DDBJ databases">
        <title>Whole genome shotgun sequence of Streptomyces hydrogenans NBRC 13475.</title>
        <authorList>
            <person name="Komaki H."/>
            <person name="Tamura T."/>
        </authorList>
    </citation>
    <scope>NUCLEOTIDE SEQUENCE</scope>
    <source>
        <strain evidence="1">NBRC 13475</strain>
    </source>
</reference>
<name>A0ABQ3PAZ2_9ACTN</name>
<protein>
    <submittedName>
        <fullName evidence="1">Uncharacterized protein</fullName>
    </submittedName>
</protein>